<dbReference type="GO" id="GO:0016787">
    <property type="term" value="F:hydrolase activity"/>
    <property type="evidence" value="ECO:0007669"/>
    <property type="project" value="UniProtKB-KW"/>
</dbReference>
<keyword evidence="1 5" id="KW-0067">ATP-binding</keyword>
<dbReference type="PANTHER" id="PTHR47396:SF1">
    <property type="entry name" value="ATP-DEPENDENT HELICASE IRC3-RELATED"/>
    <property type="match status" value="1"/>
</dbReference>
<reference evidence="5" key="1">
    <citation type="submission" date="2022-06" db="EMBL/GenBank/DDBJ databases">
        <title>Complete genome sequences of two strains of the flax pathogen Septoria linicola.</title>
        <authorList>
            <person name="Lapalu N."/>
            <person name="Simon A."/>
            <person name="Demenou B."/>
            <person name="Paumier D."/>
            <person name="Guillot M.-P."/>
            <person name="Gout L."/>
            <person name="Valade R."/>
        </authorList>
    </citation>
    <scope>NUCLEOTIDE SEQUENCE</scope>
    <source>
        <strain evidence="5">SE15195</strain>
    </source>
</reference>
<dbReference type="SUPFAM" id="SSF52540">
    <property type="entry name" value="P-loop containing nucleoside triphosphate hydrolases"/>
    <property type="match status" value="1"/>
</dbReference>
<feature type="region of interest" description="Disordered" evidence="2">
    <location>
        <begin position="652"/>
        <end position="692"/>
    </location>
</feature>
<dbReference type="GO" id="GO:0032042">
    <property type="term" value="P:mitochondrial DNA metabolic process"/>
    <property type="evidence" value="ECO:0007669"/>
    <property type="project" value="TreeGrafter"/>
</dbReference>
<dbReference type="InterPro" id="IPR050742">
    <property type="entry name" value="Helicase_Restrict-Modif_Enz"/>
</dbReference>
<dbReference type="InterPro" id="IPR014001">
    <property type="entry name" value="Helicase_ATP-bd"/>
</dbReference>
<dbReference type="SMART" id="SM00490">
    <property type="entry name" value="HELICc"/>
    <property type="match status" value="1"/>
</dbReference>
<keyword evidence="1 5" id="KW-0547">Nucleotide-binding</keyword>
<proteinExistence type="predicted"/>
<dbReference type="Proteomes" id="UP001056384">
    <property type="component" value="Chromosome 5"/>
</dbReference>
<evidence type="ECO:0000313" key="5">
    <source>
        <dbReference type="EMBL" id="USW53310.1"/>
    </source>
</evidence>
<dbReference type="GO" id="GO:0070125">
    <property type="term" value="P:mitochondrial translational elongation"/>
    <property type="evidence" value="ECO:0007669"/>
    <property type="project" value="TreeGrafter"/>
</dbReference>
<dbReference type="Gene3D" id="3.40.50.300">
    <property type="entry name" value="P-loop containing nucleotide triphosphate hydrolases"/>
    <property type="match status" value="2"/>
</dbReference>
<dbReference type="PANTHER" id="PTHR47396">
    <property type="entry name" value="TYPE I RESTRICTION ENZYME ECOKI R PROTEIN"/>
    <property type="match status" value="1"/>
</dbReference>
<feature type="domain" description="Helicase ATP-binding" evidence="3">
    <location>
        <begin position="99"/>
        <end position="261"/>
    </location>
</feature>
<dbReference type="CDD" id="cd18799">
    <property type="entry name" value="SF2_C_EcoAI-like"/>
    <property type="match status" value="1"/>
</dbReference>
<name>A0A9Q9EJR9_9PEZI</name>
<dbReference type="GO" id="GO:0005524">
    <property type="term" value="F:ATP binding"/>
    <property type="evidence" value="ECO:0007669"/>
    <property type="project" value="InterPro"/>
</dbReference>
<dbReference type="InterPro" id="IPR027417">
    <property type="entry name" value="P-loop_NTPase"/>
</dbReference>
<feature type="domain" description="Helicase C-terminal" evidence="4">
    <location>
        <begin position="315"/>
        <end position="484"/>
    </location>
</feature>
<dbReference type="GO" id="GO:0036121">
    <property type="term" value="F:double-stranded DNA helicase activity"/>
    <property type="evidence" value="ECO:0007669"/>
    <property type="project" value="TreeGrafter"/>
</dbReference>
<evidence type="ECO:0000256" key="2">
    <source>
        <dbReference type="SAM" id="MobiDB-lite"/>
    </source>
</evidence>
<keyword evidence="5" id="KW-0378">Hydrolase</keyword>
<dbReference type="InterPro" id="IPR006935">
    <property type="entry name" value="Helicase/UvrB_N"/>
</dbReference>
<accession>A0A9Q9EJR9</accession>
<feature type="compositionally biased region" description="Basic and acidic residues" evidence="2">
    <location>
        <begin position="662"/>
        <end position="681"/>
    </location>
</feature>
<gene>
    <name evidence="5" type="ORF">Slin15195_G066290</name>
</gene>
<protein>
    <submittedName>
        <fullName evidence="5">Helicase, P-loop containing nucleoside triphosphate hydrolase</fullName>
    </submittedName>
</protein>
<dbReference type="PROSITE" id="PS51194">
    <property type="entry name" value="HELICASE_CTER"/>
    <property type="match status" value="1"/>
</dbReference>
<sequence>MPRKLSGSISLARDFLFGAYIATTLLLTPSMRIATWTLHDIRLPSVIPRNHAFPNLRWRQPAFRSRQFASSARCCQAVVQAEQVKLRPYQQDSIWSVLDYLEKGEKRLGISLATGSGKTVIFTHLIDRIPCPTPQATQTLILAHRRELVDQAAAQCRRIYPDKTIEVEMGKLQASGTADITVASVRSLVGRLSRYDPDCFKVVLVDEAHHIVAAEHLTVLRHFRLVDAERTGPASLVGVSATFSRHDGVGLGKAIDHIVFHKDYVDMIEDGYLSDVVFTTVQSRVQLNNVKQTGDDFQIKALSEAVNNDETNLRTVRAWLDRAEGRKSTLVFCVDLSHVAALTAMFRTHGVDARFVTSDTSLKDREERLAAFKSGAFPVLLNCGIYTEGTDIPNIDCVLLARPTQSRNLLVQMIGRGVRKSSGKKNCHVIDMVASLETGIVTSPTLFGLNPDEMLEEADFTEMKTLQDRRRKEQEREQQATSLNPQIGRDLELSGDITFTDYDSVNDLIDDTAGERHIRQISRHAWVQIDEDKYILSNQDGGFVRLLREDKHFVVTYTKKIAADNNNNILARPREIGKAIRFEDAVHAADTFVGKTFPFEFVAKSARWRRAPATDGQITYLNKFRGEGEKLQYGSITKGRAGDRITKIKHGARGSFKRHAAQRRDAQKKVQKKEQWRDKQRSIQVKVGPVGS</sequence>
<evidence type="ECO:0000259" key="4">
    <source>
        <dbReference type="PROSITE" id="PS51194"/>
    </source>
</evidence>
<feature type="compositionally biased region" description="Basic residues" evidence="2">
    <location>
        <begin position="652"/>
        <end position="661"/>
    </location>
</feature>
<evidence type="ECO:0000259" key="3">
    <source>
        <dbReference type="PROSITE" id="PS51192"/>
    </source>
</evidence>
<dbReference type="EMBL" id="CP099422">
    <property type="protein sequence ID" value="USW53310.1"/>
    <property type="molecule type" value="Genomic_DNA"/>
</dbReference>
<dbReference type="InterPro" id="IPR001650">
    <property type="entry name" value="Helicase_C-like"/>
</dbReference>
<dbReference type="PROSITE" id="PS51192">
    <property type="entry name" value="HELICASE_ATP_BIND_1"/>
    <property type="match status" value="1"/>
</dbReference>
<dbReference type="AlphaFoldDB" id="A0A9Q9EJR9"/>
<dbReference type="GO" id="GO:0000403">
    <property type="term" value="F:Y-form DNA binding"/>
    <property type="evidence" value="ECO:0007669"/>
    <property type="project" value="TreeGrafter"/>
</dbReference>
<keyword evidence="1 5" id="KW-0347">Helicase</keyword>
<dbReference type="Pfam" id="PF00271">
    <property type="entry name" value="Helicase_C"/>
    <property type="match status" value="1"/>
</dbReference>
<dbReference type="SMART" id="SM00487">
    <property type="entry name" value="DEXDc"/>
    <property type="match status" value="1"/>
</dbReference>
<evidence type="ECO:0000313" key="6">
    <source>
        <dbReference type="Proteomes" id="UP001056384"/>
    </source>
</evidence>
<keyword evidence="6" id="KW-1185">Reference proteome</keyword>
<dbReference type="Pfam" id="PF04851">
    <property type="entry name" value="ResIII"/>
    <property type="match status" value="1"/>
</dbReference>
<dbReference type="GO" id="GO:0061749">
    <property type="term" value="F:forked DNA-dependent helicase activity"/>
    <property type="evidence" value="ECO:0007669"/>
    <property type="project" value="TreeGrafter"/>
</dbReference>
<dbReference type="GO" id="GO:0005759">
    <property type="term" value="C:mitochondrial matrix"/>
    <property type="evidence" value="ECO:0007669"/>
    <property type="project" value="TreeGrafter"/>
</dbReference>
<evidence type="ECO:0000256" key="1">
    <source>
        <dbReference type="ARBA" id="ARBA00022806"/>
    </source>
</evidence>
<organism evidence="5 6">
    <name type="scientific">Septoria linicola</name>
    <dbReference type="NCBI Taxonomy" id="215465"/>
    <lineage>
        <taxon>Eukaryota</taxon>
        <taxon>Fungi</taxon>
        <taxon>Dikarya</taxon>
        <taxon>Ascomycota</taxon>
        <taxon>Pezizomycotina</taxon>
        <taxon>Dothideomycetes</taxon>
        <taxon>Dothideomycetidae</taxon>
        <taxon>Mycosphaerellales</taxon>
        <taxon>Mycosphaerellaceae</taxon>
        <taxon>Septoria</taxon>
    </lineage>
</organism>